<evidence type="ECO:0000313" key="7">
    <source>
        <dbReference type="EMBL" id="TCK06902.1"/>
    </source>
</evidence>
<keyword evidence="7" id="KW-0030">Aminoacyl-tRNA synthetase</keyword>
<dbReference type="PANTHER" id="PTHR42918">
    <property type="entry name" value="LYSYL-TRNA SYNTHETASE"/>
    <property type="match status" value="1"/>
</dbReference>
<dbReference type="AlphaFoldDB" id="A0A4R1GQY4"/>
<proteinExistence type="predicted"/>
<evidence type="ECO:0000256" key="3">
    <source>
        <dbReference type="ARBA" id="ARBA00022741"/>
    </source>
</evidence>
<dbReference type="InterPro" id="IPR006195">
    <property type="entry name" value="aa-tRNA-synth_II"/>
</dbReference>
<dbReference type="GO" id="GO:0000049">
    <property type="term" value="F:tRNA binding"/>
    <property type="evidence" value="ECO:0007669"/>
    <property type="project" value="TreeGrafter"/>
</dbReference>
<dbReference type="GO" id="GO:0004824">
    <property type="term" value="F:lysine-tRNA ligase activity"/>
    <property type="evidence" value="ECO:0007669"/>
    <property type="project" value="InterPro"/>
</dbReference>
<evidence type="ECO:0000259" key="6">
    <source>
        <dbReference type="PROSITE" id="PS50862"/>
    </source>
</evidence>
<organism evidence="7 8">
    <name type="scientific">Marinobacterium mangrovicola</name>
    <dbReference type="NCBI Taxonomy" id="1476959"/>
    <lineage>
        <taxon>Bacteria</taxon>
        <taxon>Pseudomonadati</taxon>
        <taxon>Pseudomonadota</taxon>
        <taxon>Gammaproteobacteria</taxon>
        <taxon>Oceanospirillales</taxon>
        <taxon>Oceanospirillaceae</taxon>
        <taxon>Marinobacterium</taxon>
    </lineage>
</organism>
<dbReference type="PANTHER" id="PTHR42918:SF6">
    <property type="entry name" value="ELONGATION FACTOR P--(R)-BETA-LYSINE LIGASE"/>
    <property type="match status" value="1"/>
</dbReference>
<evidence type="ECO:0000256" key="4">
    <source>
        <dbReference type="ARBA" id="ARBA00022840"/>
    </source>
</evidence>
<keyword evidence="4" id="KW-0067">ATP-binding</keyword>
<dbReference type="FunFam" id="3.30.930.10:FF:000017">
    <property type="entry name" value="Elongation factor P--(R)-beta-lysine ligase"/>
    <property type="match status" value="1"/>
</dbReference>
<protein>
    <submittedName>
        <fullName evidence="7">Lysyl-tRNA synthetase class 2</fullName>
    </submittedName>
</protein>
<keyword evidence="3" id="KW-0547">Nucleotide-binding</keyword>
<dbReference type="GO" id="GO:0006430">
    <property type="term" value="P:lysyl-tRNA aminoacylation"/>
    <property type="evidence" value="ECO:0007669"/>
    <property type="project" value="InterPro"/>
</dbReference>
<comment type="catalytic activity">
    <reaction evidence="5">
        <text>D-beta-lysine + L-lysyl-[protein] + ATP = N(6)-((3R)-3,6-diaminohexanoyl)-L-lysyl-[protein] + AMP + diphosphate + H(+)</text>
        <dbReference type="Rhea" id="RHEA:83435"/>
        <dbReference type="Rhea" id="RHEA-COMP:9752"/>
        <dbReference type="Rhea" id="RHEA-COMP:20131"/>
        <dbReference type="ChEBI" id="CHEBI:15378"/>
        <dbReference type="ChEBI" id="CHEBI:29969"/>
        <dbReference type="ChEBI" id="CHEBI:30616"/>
        <dbReference type="ChEBI" id="CHEBI:33019"/>
        <dbReference type="ChEBI" id="CHEBI:84138"/>
        <dbReference type="ChEBI" id="CHEBI:156053"/>
        <dbReference type="ChEBI" id="CHEBI:456215"/>
    </reaction>
    <physiologicalReaction direction="left-to-right" evidence="5">
        <dbReference type="Rhea" id="RHEA:83436"/>
    </physiologicalReaction>
</comment>
<dbReference type="GO" id="GO:0005524">
    <property type="term" value="F:ATP binding"/>
    <property type="evidence" value="ECO:0007669"/>
    <property type="project" value="UniProtKB-KW"/>
</dbReference>
<reference evidence="7 8" key="1">
    <citation type="submission" date="2019-03" db="EMBL/GenBank/DDBJ databases">
        <title>Genomic Encyclopedia of Archaeal and Bacterial Type Strains, Phase II (KMG-II): from individual species to whole genera.</title>
        <authorList>
            <person name="Goeker M."/>
        </authorList>
    </citation>
    <scope>NUCLEOTIDE SEQUENCE [LARGE SCALE GENOMIC DNA]</scope>
    <source>
        <strain evidence="7 8">DSM 27697</strain>
    </source>
</reference>
<evidence type="ECO:0000256" key="5">
    <source>
        <dbReference type="ARBA" id="ARBA00052794"/>
    </source>
</evidence>
<dbReference type="InterPro" id="IPR045864">
    <property type="entry name" value="aa-tRNA-synth_II/BPL/LPL"/>
</dbReference>
<name>A0A4R1GQY4_9GAMM</name>
<keyword evidence="8" id="KW-1185">Reference proteome</keyword>
<comment type="caution">
    <text evidence="7">The sequence shown here is derived from an EMBL/GenBank/DDBJ whole genome shotgun (WGS) entry which is preliminary data.</text>
</comment>
<feature type="domain" description="Aminoacyl-transfer RNA synthetases class-II family profile" evidence="6">
    <location>
        <begin position="16"/>
        <end position="317"/>
    </location>
</feature>
<evidence type="ECO:0000256" key="1">
    <source>
        <dbReference type="ARBA" id="ARBA00011738"/>
    </source>
</evidence>
<dbReference type="InterPro" id="IPR004364">
    <property type="entry name" value="Aa-tRNA-synt_II"/>
</dbReference>
<gene>
    <name evidence="7" type="ORF">CLV83_1752</name>
</gene>
<evidence type="ECO:0000256" key="2">
    <source>
        <dbReference type="ARBA" id="ARBA00022598"/>
    </source>
</evidence>
<dbReference type="NCBIfam" id="NF006828">
    <property type="entry name" value="PRK09350.1"/>
    <property type="match status" value="1"/>
</dbReference>
<dbReference type="EMBL" id="SMFU01000008">
    <property type="protein sequence ID" value="TCK06902.1"/>
    <property type="molecule type" value="Genomic_DNA"/>
</dbReference>
<sequence length="323" mass="36134">MLAIQDWRPGTSIERLRARAKLLRLVREFFSDRDVMEVDTQLLSHCAVSDPFIDSIEASYRPAPGQDGLSLYLQTSPEYAMKRLLAAGSGAIYQLGKVFRNGESGSRHNPEFTMLEWYRPGWDAQALMDEVEALVAEAIPGFVAQRISYRDLFLRELGVDTHVATLDELAALCRQHVDAPFADDDRDTWLNLLMSEVIEPRLQAPVFVHSFPATQAALAQVVEDETGTPVATRFELFVRGIELANGYQELTDAPEQARRLELDQQKRHALGLPERPLEHRLVSALEAGMPDCAGVALGFDRLAMLALNAARIDEVIPFSFERA</sequence>
<dbReference type="Pfam" id="PF00152">
    <property type="entry name" value="tRNA-synt_2"/>
    <property type="match status" value="1"/>
</dbReference>
<dbReference type="OrthoDB" id="9802326at2"/>
<dbReference type="Gene3D" id="3.30.930.10">
    <property type="entry name" value="Bira Bifunctional Protein, Domain 2"/>
    <property type="match status" value="1"/>
</dbReference>
<dbReference type="NCBIfam" id="TIGR00462">
    <property type="entry name" value="genX"/>
    <property type="match status" value="1"/>
</dbReference>
<dbReference type="SUPFAM" id="SSF55681">
    <property type="entry name" value="Class II aaRS and biotin synthetases"/>
    <property type="match status" value="1"/>
</dbReference>
<evidence type="ECO:0000313" key="8">
    <source>
        <dbReference type="Proteomes" id="UP000294546"/>
    </source>
</evidence>
<keyword evidence="2" id="KW-0436">Ligase</keyword>
<dbReference type="InterPro" id="IPR004525">
    <property type="entry name" value="EpmA"/>
</dbReference>
<comment type="subunit">
    <text evidence="1">Homodimer.</text>
</comment>
<accession>A0A4R1GQY4</accession>
<dbReference type="Proteomes" id="UP000294546">
    <property type="component" value="Unassembled WGS sequence"/>
</dbReference>
<dbReference type="RefSeq" id="WP_132290581.1">
    <property type="nucleotide sequence ID" value="NZ_SMFU01000008.1"/>
</dbReference>
<dbReference type="PROSITE" id="PS50862">
    <property type="entry name" value="AA_TRNA_LIGASE_II"/>
    <property type="match status" value="1"/>
</dbReference>
<dbReference type="GO" id="GO:0005829">
    <property type="term" value="C:cytosol"/>
    <property type="evidence" value="ECO:0007669"/>
    <property type="project" value="TreeGrafter"/>
</dbReference>